<feature type="transmembrane region" description="Helical" evidence="14">
    <location>
        <begin position="193"/>
        <end position="211"/>
    </location>
</feature>
<feature type="transmembrane region" description="Helical" evidence="14">
    <location>
        <begin position="138"/>
        <end position="158"/>
    </location>
</feature>
<dbReference type="GO" id="GO:0006633">
    <property type="term" value="P:fatty acid biosynthetic process"/>
    <property type="evidence" value="ECO:0007669"/>
    <property type="project" value="UniProtKB-KW"/>
</dbReference>
<dbReference type="PANTHER" id="PTHR12863">
    <property type="entry name" value="FATTY ACID HYDROXYLASE"/>
    <property type="match status" value="1"/>
</dbReference>
<comment type="cofactor">
    <cofactor evidence="1">
        <name>Zn(2+)</name>
        <dbReference type="ChEBI" id="CHEBI:29105"/>
    </cofactor>
</comment>
<evidence type="ECO:0000313" key="17">
    <source>
        <dbReference type="Proteomes" id="UP000094336"/>
    </source>
</evidence>
<evidence type="ECO:0000256" key="5">
    <source>
        <dbReference type="ARBA" id="ARBA00022723"/>
    </source>
</evidence>
<keyword evidence="8" id="KW-0862">Zinc</keyword>
<keyword evidence="6" id="KW-0256">Endoplasmic reticulum</keyword>
<dbReference type="GO" id="GO:0080132">
    <property type="term" value="F:fatty acid 2-hydroxylase activity"/>
    <property type="evidence" value="ECO:0007669"/>
    <property type="project" value="InterPro"/>
</dbReference>
<evidence type="ECO:0000256" key="6">
    <source>
        <dbReference type="ARBA" id="ARBA00022824"/>
    </source>
</evidence>
<keyword evidence="10" id="KW-0560">Oxidoreductase</keyword>
<dbReference type="OrthoDB" id="2204368at2759"/>
<keyword evidence="12 14" id="KW-0472">Membrane</keyword>
<keyword evidence="7" id="KW-0276">Fatty acid metabolism</keyword>
<evidence type="ECO:0000256" key="12">
    <source>
        <dbReference type="ARBA" id="ARBA00023136"/>
    </source>
</evidence>
<evidence type="ECO:0000256" key="4">
    <source>
        <dbReference type="ARBA" id="ARBA00022692"/>
    </source>
</evidence>
<evidence type="ECO:0000256" key="14">
    <source>
        <dbReference type="SAM" id="Phobius"/>
    </source>
</evidence>
<evidence type="ECO:0000256" key="2">
    <source>
        <dbReference type="ARBA" id="ARBA00004477"/>
    </source>
</evidence>
<accession>A0A1E3QSP8</accession>
<dbReference type="Proteomes" id="UP000094336">
    <property type="component" value="Unassembled WGS sequence"/>
</dbReference>
<sequence length="309" mass="36055">MLDEDFFVGHLATREEEKKLQEEDSGEDLTAFRNELPTFSAMTVDTDADKDFQKYKFLDLKKPLMPQILLAHWTKEFYLDLVNRPRHSVKGAMVYPHPVLDVVFSQVPWWAIIVYAPVPYAGMRVALNELPKGEAYKLFALGFALWLFVEYIMHRFLFHMDNSMPDYNQYIFAVHFAAHGVHHFLPMDPNRIAAPWVMVVTVGFLVWRLLLATSGYDSGNAIFAGSIAGFIVYEEFHISLHTMPQFYQFWSGTAHYLEMKRYHLQHHYKNYEIGYGVTQKIWDYVFRTVLDPEDESQVHRNAKLQGGKS</sequence>
<keyword evidence="13" id="KW-0275">Fatty acid biosynthesis</keyword>
<dbReference type="PANTHER" id="PTHR12863:SF1">
    <property type="entry name" value="FATTY ACID 2-HYDROXYLASE"/>
    <property type="match status" value="1"/>
</dbReference>
<keyword evidence="5" id="KW-0479">Metal-binding</keyword>
<gene>
    <name evidence="16" type="ORF">BABINDRAFT_34905</name>
</gene>
<dbReference type="RefSeq" id="XP_018986063.1">
    <property type="nucleotide sequence ID" value="XM_019131692.1"/>
</dbReference>
<reference evidence="17" key="1">
    <citation type="submission" date="2016-05" db="EMBL/GenBank/DDBJ databases">
        <title>Comparative genomics of biotechnologically important yeasts.</title>
        <authorList>
            <consortium name="DOE Joint Genome Institute"/>
            <person name="Riley R."/>
            <person name="Haridas S."/>
            <person name="Wolfe K.H."/>
            <person name="Lopes M.R."/>
            <person name="Hittinger C.T."/>
            <person name="Goker M."/>
            <person name="Salamov A."/>
            <person name="Wisecaver J."/>
            <person name="Long T.M."/>
            <person name="Aerts A.L."/>
            <person name="Barry K."/>
            <person name="Choi C."/>
            <person name="Clum A."/>
            <person name="Coughlan A.Y."/>
            <person name="Deshpande S."/>
            <person name="Douglass A.P."/>
            <person name="Hanson S.J."/>
            <person name="Klenk H.-P."/>
            <person name="Labutti K."/>
            <person name="Lapidus A."/>
            <person name="Lindquist E."/>
            <person name="Lipzen A."/>
            <person name="Meier-Kolthoff J.P."/>
            <person name="Ohm R.A."/>
            <person name="Otillar R.P."/>
            <person name="Pangilinan J."/>
            <person name="Peng Y."/>
            <person name="Rokas A."/>
            <person name="Rosa C.A."/>
            <person name="Scheuner C."/>
            <person name="Sibirny A.A."/>
            <person name="Slot J.C."/>
            <person name="Stielow J.B."/>
            <person name="Sun H."/>
            <person name="Kurtzman C.P."/>
            <person name="Blackwell M."/>
            <person name="Grigoriev I.V."/>
            <person name="Jeffries T.W."/>
        </authorList>
    </citation>
    <scope>NUCLEOTIDE SEQUENCE [LARGE SCALE GENOMIC DNA]</scope>
    <source>
        <strain evidence="17">NRRL Y-12698</strain>
    </source>
</reference>
<dbReference type="Pfam" id="PF04116">
    <property type="entry name" value="FA_hydroxylase"/>
    <property type="match status" value="1"/>
</dbReference>
<evidence type="ECO:0000256" key="3">
    <source>
        <dbReference type="ARBA" id="ARBA00022516"/>
    </source>
</evidence>
<dbReference type="AlphaFoldDB" id="A0A1E3QSP8"/>
<name>A0A1E3QSP8_9ASCO</name>
<keyword evidence="3" id="KW-0444">Lipid biosynthesis</keyword>
<evidence type="ECO:0000313" key="16">
    <source>
        <dbReference type="EMBL" id="ODQ80735.1"/>
    </source>
</evidence>
<comment type="subcellular location">
    <subcellularLocation>
        <location evidence="2">Endoplasmic reticulum membrane</location>
        <topology evidence="2">Multi-pass membrane protein</topology>
    </subcellularLocation>
</comment>
<dbReference type="GO" id="GO:0005506">
    <property type="term" value="F:iron ion binding"/>
    <property type="evidence" value="ECO:0007669"/>
    <property type="project" value="InterPro"/>
</dbReference>
<evidence type="ECO:0000259" key="15">
    <source>
        <dbReference type="Pfam" id="PF04116"/>
    </source>
</evidence>
<evidence type="ECO:0000256" key="8">
    <source>
        <dbReference type="ARBA" id="ARBA00022833"/>
    </source>
</evidence>
<evidence type="ECO:0000256" key="1">
    <source>
        <dbReference type="ARBA" id="ARBA00001947"/>
    </source>
</evidence>
<feature type="transmembrane region" description="Helical" evidence="14">
    <location>
        <begin position="99"/>
        <end position="118"/>
    </location>
</feature>
<dbReference type="STRING" id="984486.A0A1E3QSP8"/>
<organism evidence="16 17">
    <name type="scientific">Babjeviella inositovora NRRL Y-12698</name>
    <dbReference type="NCBI Taxonomy" id="984486"/>
    <lineage>
        <taxon>Eukaryota</taxon>
        <taxon>Fungi</taxon>
        <taxon>Dikarya</taxon>
        <taxon>Ascomycota</taxon>
        <taxon>Saccharomycotina</taxon>
        <taxon>Pichiomycetes</taxon>
        <taxon>Serinales incertae sedis</taxon>
        <taxon>Babjeviella</taxon>
    </lineage>
</organism>
<protein>
    <recommendedName>
        <fullName evidence="15">Fatty acid hydroxylase domain-containing protein</fullName>
    </recommendedName>
</protein>
<dbReference type="GeneID" id="30149545"/>
<dbReference type="InterPro" id="IPR006694">
    <property type="entry name" value="Fatty_acid_hydroxylase"/>
</dbReference>
<keyword evidence="11" id="KW-0443">Lipid metabolism</keyword>
<evidence type="ECO:0000256" key="10">
    <source>
        <dbReference type="ARBA" id="ARBA00023002"/>
    </source>
</evidence>
<evidence type="ECO:0000256" key="7">
    <source>
        <dbReference type="ARBA" id="ARBA00022832"/>
    </source>
</evidence>
<evidence type="ECO:0000256" key="13">
    <source>
        <dbReference type="ARBA" id="ARBA00023160"/>
    </source>
</evidence>
<keyword evidence="9 14" id="KW-1133">Transmembrane helix</keyword>
<keyword evidence="17" id="KW-1185">Reference proteome</keyword>
<feature type="domain" description="Fatty acid hydroxylase" evidence="15">
    <location>
        <begin position="139"/>
        <end position="288"/>
    </location>
</feature>
<evidence type="ECO:0000256" key="9">
    <source>
        <dbReference type="ARBA" id="ARBA00022989"/>
    </source>
</evidence>
<keyword evidence="4 14" id="KW-0812">Transmembrane</keyword>
<evidence type="ECO:0000256" key="11">
    <source>
        <dbReference type="ARBA" id="ARBA00023098"/>
    </source>
</evidence>
<dbReference type="EMBL" id="KV454429">
    <property type="protein sequence ID" value="ODQ80735.1"/>
    <property type="molecule type" value="Genomic_DNA"/>
</dbReference>
<dbReference type="InterPro" id="IPR014430">
    <property type="entry name" value="Scs7"/>
</dbReference>
<dbReference type="GO" id="GO:0005789">
    <property type="term" value="C:endoplasmic reticulum membrane"/>
    <property type="evidence" value="ECO:0007669"/>
    <property type="project" value="UniProtKB-SubCell"/>
</dbReference>
<proteinExistence type="predicted"/>